<dbReference type="Gene3D" id="2.40.160.50">
    <property type="entry name" value="membrane protein fhac: a member of the omp85/tpsb transporter family"/>
    <property type="match status" value="1"/>
</dbReference>
<evidence type="ECO:0000256" key="6">
    <source>
        <dbReference type="ARBA" id="ARBA00023136"/>
    </source>
</evidence>
<name>A0AAV1IG71_9CHLO</name>
<evidence type="ECO:0000256" key="1">
    <source>
        <dbReference type="ARBA" id="ARBA00004374"/>
    </source>
</evidence>
<evidence type="ECO:0000313" key="9">
    <source>
        <dbReference type="EMBL" id="CAK0785014.1"/>
    </source>
</evidence>
<dbReference type="EMBL" id="CAUYUE010000011">
    <property type="protein sequence ID" value="CAK0785014.1"/>
    <property type="molecule type" value="Genomic_DNA"/>
</dbReference>
<evidence type="ECO:0000256" key="5">
    <source>
        <dbReference type="ARBA" id="ARBA00022805"/>
    </source>
</evidence>
<proteinExistence type="inferred from homology"/>
<keyword evidence="5" id="KW-0934">Plastid</keyword>
<comment type="caution">
    <text evidence="9">The sequence shown here is derived from an EMBL/GenBank/DDBJ whole genome shotgun (WGS) entry which is preliminary data.</text>
</comment>
<keyword evidence="10" id="KW-1185">Reference proteome</keyword>
<keyword evidence="6" id="KW-0472">Membrane</keyword>
<dbReference type="GO" id="GO:0009707">
    <property type="term" value="C:chloroplast outer membrane"/>
    <property type="evidence" value="ECO:0007669"/>
    <property type="project" value="UniProtKB-SubCell"/>
</dbReference>
<gene>
    <name evidence="9" type="ORF">CVIRNUC_008219</name>
</gene>
<dbReference type="Pfam" id="PF01103">
    <property type="entry name" value="Omp85"/>
    <property type="match status" value="1"/>
</dbReference>
<evidence type="ECO:0000256" key="3">
    <source>
        <dbReference type="ARBA" id="ARBA00022452"/>
    </source>
</evidence>
<keyword evidence="5" id="KW-1002">Plastid outer membrane</keyword>
<comment type="similarity">
    <text evidence="2">Belongs to the SAM50/omp85 family.</text>
</comment>
<keyword evidence="3" id="KW-1134">Transmembrane beta strand</keyword>
<evidence type="ECO:0000313" key="10">
    <source>
        <dbReference type="Proteomes" id="UP001314263"/>
    </source>
</evidence>
<organism evidence="9 10">
    <name type="scientific">Coccomyxa viridis</name>
    <dbReference type="NCBI Taxonomy" id="1274662"/>
    <lineage>
        <taxon>Eukaryota</taxon>
        <taxon>Viridiplantae</taxon>
        <taxon>Chlorophyta</taxon>
        <taxon>core chlorophytes</taxon>
        <taxon>Trebouxiophyceae</taxon>
        <taxon>Trebouxiophyceae incertae sedis</taxon>
        <taxon>Coccomyxaceae</taxon>
        <taxon>Coccomyxa</taxon>
    </lineage>
</organism>
<dbReference type="InterPro" id="IPR039910">
    <property type="entry name" value="D15-like"/>
</dbReference>
<feature type="domain" description="Bacterial surface antigen (D15)" evidence="8">
    <location>
        <begin position="129"/>
        <end position="466"/>
    </location>
</feature>
<dbReference type="PANTHER" id="PTHR12815:SF18">
    <property type="entry name" value="SORTING AND ASSEMBLY MACHINERY COMPONENT 50 HOMOLOG"/>
    <property type="match status" value="1"/>
</dbReference>
<dbReference type="Proteomes" id="UP001314263">
    <property type="component" value="Unassembled WGS sequence"/>
</dbReference>
<keyword evidence="4" id="KW-0812">Transmembrane</keyword>
<dbReference type="AlphaFoldDB" id="A0AAV1IG71"/>
<evidence type="ECO:0000259" key="8">
    <source>
        <dbReference type="Pfam" id="PF01103"/>
    </source>
</evidence>
<accession>A0AAV1IG71</accession>
<comment type="subcellular location">
    <subcellularLocation>
        <location evidence="1">Mitochondrion outer membrane</location>
        <topology evidence="1">Multi-pass membrane protein</topology>
    </subcellularLocation>
    <subcellularLocation>
        <location evidence="7">Plastid</location>
        <location evidence="7">Chloroplast outer membrane</location>
    </subcellularLocation>
</comment>
<evidence type="ECO:0000256" key="2">
    <source>
        <dbReference type="ARBA" id="ARBA00010913"/>
    </source>
</evidence>
<protein>
    <recommendedName>
        <fullName evidence="8">Bacterial surface antigen (D15) domain-containing protein</fullName>
    </recommendedName>
</protein>
<evidence type="ECO:0000256" key="4">
    <source>
        <dbReference type="ARBA" id="ARBA00022692"/>
    </source>
</evidence>
<evidence type="ECO:0000256" key="7">
    <source>
        <dbReference type="ARBA" id="ARBA00024013"/>
    </source>
</evidence>
<reference evidence="9 10" key="1">
    <citation type="submission" date="2023-10" db="EMBL/GenBank/DDBJ databases">
        <authorList>
            <person name="Maclean D."/>
            <person name="Macfadyen A."/>
        </authorList>
    </citation>
    <scope>NUCLEOTIDE SEQUENCE [LARGE SCALE GENOMIC DNA]</scope>
</reference>
<sequence>MAGSSPMPSLLEFERTYEEVKDKRLYATNVRLSGIERTRPELIERELQPLKDARSLDEIKDVLLEVHENLMALDIFDAVEIIVGDSDMGRPDTCSVLVNCSEKGRYRLQTATYVNGTEGSLDFTLGLTNNLGRAEDISITAELGSQNSMEFSATVSKPRLRSSSIGSQFQVAQQHRYLQQYSSYTEDTRKAAATLYSGDGMHAVTYELAWRHLHDPTHRASAEVRKQLGHNLKSSIQYTFRLATLDDPFYPTRGYAIRSSTEVAGVGWDANLVRFGRQLLQAQSCAALGGGAVLSLTGGLGLTLPWGHAWRSSQTCISDRFYLGGVSGDLRGFQFKGVGPYAFRRPQDKGKDDEDGGERLMRDRIGGDLLFTLLAQLRFPLPVPAMQAVGMYGHVFANAGNLVQLTGARESLEQSLRGFGRGFRWSAGCGIVWPTTIGKLELNICKVLKAESFDRLTSQGFGLQVGFCPAI</sequence>
<dbReference type="PANTHER" id="PTHR12815">
    <property type="entry name" value="SORTING AND ASSEMBLY MACHINERY SAMM50 PROTEIN FAMILY MEMBER"/>
    <property type="match status" value="1"/>
</dbReference>
<dbReference type="GO" id="GO:0005741">
    <property type="term" value="C:mitochondrial outer membrane"/>
    <property type="evidence" value="ECO:0007669"/>
    <property type="project" value="UniProtKB-SubCell"/>
</dbReference>
<dbReference type="InterPro" id="IPR000184">
    <property type="entry name" value="Bac_surfAg_D15"/>
</dbReference>